<gene>
    <name evidence="2" type="ORF">SEPCBS119000_002038</name>
</gene>
<name>A0ABP0DE04_9PEZI</name>
<feature type="region of interest" description="Disordered" evidence="1">
    <location>
        <begin position="1"/>
        <end position="27"/>
    </location>
</feature>
<evidence type="ECO:0000256" key="1">
    <source>
        <dbReference type="SAM" id="MobiDB-lite"/>
    </source>
</evidence>
<keyword evidence="3" id="KW-1185">Reference proteome</keyword>
<organism evidence="2 3">
    <name type="scientific">Sporothrix epigloea</name>
    <dbReference type="NCBI Taxonomy" id="1892477"/>
    <lineage>
        <taxon>Eukaryota</taxon>
        <taxon>Fungi</taxon>
        <taxon>Dikarya</taxon>
        <taxon>Ascomycota</taxon>
        <taxon>Pezizomycotina</taxon>
        <taxon>Sordariomycetes</taxon>
        <taxon>Sordariomycetidae</taxon>
        <taxon>Ophiostomatales</taxon>
        <taxon>Ophiostomataceae</taxon>
        <taxon>Sporothrix</taxon>
    </lineage>
</organism>
<accession>A0ABP0DE04</accession>
<evidence type="ECO:0000313" key="3">
    <source>
        <dbReference type="Proteomes" id="UP001642502"/>
    </source>
</evidence>
<protein>
    <submittedName>
        <fullName evidence="2">Uncharacterized protein</fullName>
    </submittedName>
</protein>
<feature type="compositionally biased region" description="Polar residues" evidence="1">
    <location>
        <begin position="15"/>
        <end position="27"/>
    </location>
</feature>
<sequence>MAEPQGQKRQRAEESSQSDNQPLSKNVKTASELELDAWYSWTYPPEFYDRLSKINLTSHALPRNGFIRHGQSSQAPASCLAFNAVETLSDLRDTVAQI</sequence>
<reference evidence="2 3" key="1">
    <citation type="submission" date="2024-01" db="EMBL/GenBank/DDBJ databases">
        <authorList>
            <person name="Allen C."/>
            <person name="Tagirdzhanova G."/>
        </authorList>
    </citation>
    <scope>NUCLEOTIDE SEQUENCE [LARGE SCALE GENOMIC DNA]</scope>
    <source>
        <strain evidence="2 3">CBS 119000</strain>
    </source>
</reference>
<dbReference type="Proteomes" id="UP001642502">
    <property type="component" value="Unassembled WGS sequence"/>
</dbReference>
<dbReference type="EMBL" id="CAWUON010000019">
    <property type="protein sequence ID" value="CAK7266468.1"/>
    <property type="molecule type" value="Genomic_DNA"/>
</dbReference>
<comment type="caution">
    <text evidence="2">The sequence shown here is derived from an EMBL/GenBank/DDBJ whole genome shotgun (WGS) entry which is preliminary data.</text>
</comment>
<proteinExistence type="predicted"/>
<evidence type="ECO:0000313" key="2">
    <source>
        <dbReference type="EMBL" id="CAK7266468.1"/>
    </source>
</evidence>